<dbReference type="InterPro" id="IPR027417">
    <property type="entry name" value="P-loop_NTPase"/>
</dbReference>
<proteinExistence type="inferred from homology"/>
<dbReference type="GO" id="GO:0016887">
    <property type="term" value="F:ATP hydrolysis activity"/>
    <property type="evidence" value="ECO:0007669"/>
    <property type="project" value="InterPro"/>
</dbReference>
<evidence type="ECO:0000256" key="6">
    <source>
        <dbReference type="ARBA" id="ARBA00022741"/>
    </source>
</evidence>
<dbReference type="InterPro" id="IPR003593">
    <property type="entry name" value="AAA+_ATPase"/>
</dbReference>
<reference evidence="14 15" key="1">
    <citation type="submission" date="2024-03" db="EMBL/GenBank/DDBJ databases">
        <title>The Acrasis kona genome and developmental transcriptomes reveal deep origins of eukaryotic multicellular pathways.</title>
        <authorList>
            <person name="Sheikh S."/>
            <person name="Fu C.-J."/>
            <person name="Brown M.W."/>
            <person name="Baldauf S.L."/>
        </authorList>
    </citation>
    <scope>NUCLEOTIDE SEQUENCE [LARGE SCALE GENOMIC DNA]</scope>
    <source>
        <strain evidence="14 15">ATCC MYA-3509</strain>
    </source>
</reference>
<dbReference type="PANTHER" id="PTHR43394">
    <property type="entry name" value="ATP-DEPENDENT PERMEASE MDL1, MITOCHONDRIAL"/>
    <property type="match status" value="1"/>
</dbReference>
<keyword evidence="6" id="KW-0547">Nucleotide-binding</keyword>
<dbReference type="SUPFAM" id="SSF90123">
    <property type="entry name" value="ABC transporter transmembrane region"/>
    <property type="match status" value="2"/>
</dbReference>
<keyword evidence="10" id="KW-0325">Glycoprotein</keyword>
<dbReference type="Pfam" id="PF00664">
    <property type="entry name" value="ABC_membrane"/>
    <property type="match status" value="2"/>
</dbReference>
<feature type="transmembrane region" description="Helical" evidence="11">
    <location>
        <begin position="697"/>
        <end position="721"/>
    </location>
</feature>
<keyword evidence="3" id="KW-0813">Transport</keyword>
<feature type="domain" description="ABC transmembrane type-1" evidence="13">
    <location>
        <begin position="701"/>
        <end position="997"/>
    </location>
</feature>
<dbReference type="Gene3D" id="1.20.1560.10">
    <property type="entry name" value="ABC transporter type 1, transmembrane domain"/>
    <property type="match status" value="2"/>
</dbReference>
<dbReference type="AlphaFoldDB" id="A0AAW2YQY9"/>
<evidence type="ECO:0000313" key="15">
    <source>
        <dbReference type="Proteomes" id="UP001431209"/>
    </source>
</evidence>
<evidence type="ECO:0000256" key="7">
    <source>
        <dbReference type="ARBA" id="ARBA00022840"/>
    </source>
</evidence>
<dbReference type="InterPro" id="IPR036640">
    <property type="entry name" value="ABC1_TM_sf"/>
</dbReference>
<feature type="domain" description="ABC transporter" evidence="12">
    <location>
        <begin position="311"/>
        <end position="571"/>
    </location>
</feature>
<comment type="similarity">
    <text evidence="2">Belongs to the ABC transporter superfamily. ABCB family. Multidrug resistance exporter (TC 3.A.1.201) subfamily.</text>
</comment>
<feature type="domain" description="ABC transporter" evidence="12">
    <location>
        <begin position="1030"/>
        <end position="1267"/>
    </location>
</feature>
<gene>
    <name evidence="14" type="ORF">AKO1_015404</name>
</gene>
<dbReference type="FunFam" id="3.40.50.300:FF:000240">
    <property type="entry name" value="ABC transporter B family member 20"/>
    <property type="match status" value="1"/>
</dbReference>
<dbReference type="InterPro" id="IPR011527">
    <property type="entry name" value="ABC1_TM_dom"/>
</dbReference>
<evidence type="ECO:0000256" key="4">
    <source>
        <dbReference type="ARBA" id="ARBA00022692"/>
    </source>
</evidence>
<evidence type="ECO:0000256" key="3">
    <source>
        <dbReference type="ARBA" id="ARBA00022448"/>
    </source>
</evidence>
<accession>A0AAW2YQY9</accession>
<organism evidence="14 15">
    <name type="scientific">Acrasis kona</name>
    <dbReference type="NCBI Taxonomy" id="1008807"/>
    <lineage>
        <taxon>Eukaryota</taxon>
        <taxon>Discoba</taxon>
        <taxon>Heterolobosea</taxon>
        <taxon>Tetramitia</taxon>
        <taxon>Eutetramitia</taxon>
        <taxon>Acrasidae</taxon>
        <taxon>Acrasis</taxon>
    </lineage>
</organism>
<evidence type="ECO:0000256" key="2">
    <source>
        <dbReference type="ARBA" id="ARBA00007577"/>
    </source>
</evidence>
<dbReference type="CDD" id="cd18577">
    <property type="entry name" value="ABC_6TM_Pgp_ABCB1_D1_like"/>
    <property type="match status" value="1"/>
</dbReference>
<dbReference type="GO" id="GO:0005524">
    <property type="term" value="F:ATP binding"/>
    <property type="evidence" value="ECO:0007669"/>
    <property type="project" value="UniProtKB-KW"/>
</dbReference>
<dbReference type="PROSITE" id="PS50893">
    <property type="entry name" value="ABC_TRANSPORTER_2"/>
    <property type="match status" value="2"/>
</dbReference>
<comment type="caution">
    <text evidence="14">The sequence shown here is derived from an EMBL/GenBank/DDBJ whole genome shotgun (WGS) entry which is preliminary data.</text>
</comment>
<sequence>MGILNIAFFIVLGDLIGGISQSTNIDSTRAIINDMALRTTYISIGAFFSSFLGKVLLGIATHSIALKTKRLYFASVIKQEIGYFDCTSSGKIIKSLSEDVARLSGVIEFDVMNIMIAVGQIVSGFILSMVTSYKIGLLGFTSIPIMVLLVITSSLFISFLSRGSTLQSTKSVSTVNEVVTSIRTVKSMAGEKKEVMRYNQEIRSTSTFDFVSALLYSTCCSLIVFFIWGSTSLAMHYAGVMLQVGSMSINDIIWIWGFVSITVQGLQNLLYYIPEVLRIQNIIPPIINVVYRKPLISHSGGVNPDSLTGHIQFKNVKFTYPSRPNVVVLNNFCIDMMPGQSTALVGQSGSGKSTVIGLLQKWYQSDAGRITIDGIDLETIDPACIHKHIGIVSQEPTLFARTISENITYVVDNINHNTRQELTRQGASEETIQNKMIVVSQQMIEDAARTANAHDFITLLPLGYETVLSQNVSLSGGQKQRIAIARAILQNPNILLLDEATSALDTKSESLVQDALEKLMVGRTTIIIAHRLSTIQKCDKIIVMKSGVVIEQGSHDDLVNKEDGHYRGLVAKQAAFTKRDDVTMTSERTDLFTYSEVDELSEVEISSEPGSACGTPEMRSYLMKDCKMSEPNVNSDPGTPDPANYLIHKTFKKKFDAQKNQLDHNKVEPVGEDQQDVKDPKVHSFLEIFKYFGCDVLFFPLMLLGSICTGAIPILTMFIFGRITNKIVPSRNRDGNLVPFPPGYSYSTAITEEVMYLVYLAICGCIATFAYYFFSELLCSRISYRINKAMFKSIVRQEIGYFDILKSGRLLSIFGKDVHHVKVGLSRHLSNITRNASQFLIGVIIAMITSWQMTLVMVSVSLVTTFTTVFVMQKFISYFQKKYSTQIDNGMIIASEILSSIRTVRSMSGEDREIERYAVSCRLAMKYACGFTTCASILFGVGMFCIWAATALVVYYGGILLAQGELKAAAMTQVTSNMVVAIFSMSLAMMELDALFKAIASSKELLKIIKRKPQLSLGNKTIEGGMRGEIEFNNVCFSYPTRPGAKILKKFSLKIDKGQHVALVGESGCGKSTITGLLERFYDTNRGNIKIDGVNIREINLDWLHRNIAIVTQEPVLFATSIKNNITYALSGETSMEQIQQAAKAANAHDFIMSLPNNYDTVIGERGVSLSGGQKQRIAIARAIIQNAAILLLDEATSALDTESEYLVQSALDTLMNGRTTIIIAHRMSTIRNCDTIVVIKNGRVEEMGNHEGLMDREGEYCKLVHKQIEN</sequence>
<keyword evidence="7 14" id="KW-0067">ATP-binding</keyword>
<feature type="transmembrane region" description="Helical" evidence="11">
    <location>
        <begin position="6"/>
        <end position="23"/>
    </location>
</feature>
<dbReference type="InterPro" id="IPR003439">
    <property type="entry name" value="ABC_transporter-like_ATP-bd"/>
</dbReference>
<keyword evidence="4 11" id="KW-0812">Transmembrane</keyword>
<evidence type="ECO:0000313" key="14">
    <source>
        <dbReference type="EMBL" id="KAL0479356.1"/>
    </source>
</evidence>
<feature type="transmembrane region" description="Helical" evidence="11">
    <location>
        <begin position="44"/>
        <end position="65"/>
    </location>
</feature>
<evidence type="ECO:0000256" key="5">
    <source>
        <dbReference type="ARBA" id="ARBA00022737"/>
    </source>
</evidence>
<feature type="transmembrane region" description="Helical" evidence="11">
    <location>
        <begin position="935"/>
        <end position="958"/>
    </location>
</feature>
<dbReference type="Proteomes" id="UP001431209">
    <property type="component" value="Unassembled WGS sequence"/>
</dbReference>
<dbReference type="PROSITE" id="PS50929">
    <property type="entry name" value="ABC_TM1F"/>
    <property type="match status" value="2"/>
</dbReference>
<dbReference type="GO" id="GO:0005743">
    <property type="term" value="C:mitochondrial inner membrane"/>
    <property type="evidence" value="ECO:0007669"/>
    <property type="project" value="TreeGrafter"/>
</dbReference>
<evidence type="ECO:0000256" key="8">
    <source>
        <dbReference type="ARBA" id="ARBA00022989"/>
    </source>
</evidence>
<feature type="transmembrane region" description="Helical" evidence="11">
    <location>
        <begin position="252"/>
        <end position="273"/>
    </location>
</feature>
<evidence type="ECO:0000256" key="11">
    <source>
        <dbReference type="SAM" id="Phobius"/>
    </source>
</evidence>
<evidence type="ECO:0000256" key="9">
    <source>
        <dbReference type="ARBA" id="ARBA00023136"/>
    </source>
</evidence>
<dbReference type="Pfam" id="PF00005">
    <property type="entry name" value="ABC_tran"/>
    <property type="match status" value="2"/>
</dbReference>
<dbReference type="GO" id="GO:0090374">
    <property type="term" value="P:oligopeptide export from mitochondrion"/>
    <property type="evidence" value="ECO:0007669"/>
    <property type="project" value="TreeGrafter"/>
</dbReference>
<dbReference type="PANTHER" id="PTHR43394:SF27">
    <property type="entry name" value="ATP-DEPENDENT TRANSLOCASE ABCB1-LIKE"/>
    <property type="match status" value="1"/>
</dbReference>
<keyword evidence="15" id="KW-1185">Reference proteome</keyword>
<feature type="transmembrane region" description="Helical" evidence="11">
    <location>
        <begin position="213"/>
        <end position="240"/>
    </location>
</feature>
<evidence type="ECO:0000256" key="1">
    <source>
        <dbReference type="ARBA" id="ARBA00004141"/>
    </source>
</evidence>
<dbReference type="PROSITE" id="PS00211">
    <property type="entry name" value="ABC_TRANSPORTER_1"/>
    <property type="match status" value="2"/>
</dbReference>
<evidence type="ECO:0000259" key="12">
    <source>
        <dbReference type="PROSITE" id="PS50893"/>
    </source>
</evidence>
<dbReference type="InterPro" id="IPR017871">
    <property type="entry name" value="ABC_transporter-like_CS"/>
</dbReference>
<dbReference type="GO" id="GO:0015421">
    <property type="term" value="F:ABC-type oligopeptide transporter activity"/>
    <property type="evidence" value="ECO:0007669"/>
    <property type="project" value="TreeGrafter"/>
</dbReference>
<feature type="transmembrane region" description="Helical" evidence="11">
    <location>
        <begin position="754"/>
        <end position="774"/>
    </location>
</feature>
<evidence type="ECO:0000259" key="13">
    <source>
        <dbReference type="PROSITE" id="PS50929"/>
    </source>
</evidence>
<feature type="transmembrane region" description="Helical" evidence="11">
    <location>
        <begin position="111"/>
        <end position="130"/>
    </location>
</feature>
<dbReference type="SMART" id="SM00382">
    <property type="entry name" value="AAA"/>
    <property type="match status" value="2"/>
</dbReference>
<dbReference type="Gene3D" id="3.40.50.300">
    <property type="entry name" value="P-loop containing nucleotide triphosphate hydrolases"/>
    <property type="match status" value="2"/>
</dbReference>
<dbReference type="CDD" id="cd03249">
    <property type="entry name" value="ABC_MTABC3_MDL1_MDL2"/>
    <property type="match status" value="1"/>
</dbReference>
<dbReference type="InterPro" id="IPR039421">
    <property type="entry name" value="Type_1_exporter"/>
</dbReference>
<feature type="domain" description="ABC transmembrane type-1" evidence="13">
    <location>
        <begin position="1"/>
        <end position="278"/>
    </location>
</feature>
<dbReference type="EMBL" id="JAOPGA020000540">
    <property type="protein sequence ID" value="KAL0479356.1"/>
    <property type="molecule type" value="Genomic_DNA"/>
</dbReference>
<keyword evidence="8 11" id="KW-1133">Transmembrane helix</keyword>
<feature type="transmembrane region" description="Helical" evidence="11">
    <location>
        <begin position="839"/>
        <end position="872"/>
    </location>
</feature>
<protein>
    <submittedName>
        <fullName evidence="14">ATP-binding cassette, subfamily B (MDR/TAP), member</fullName>
    </submittedName>
</protein>
<keyword evidence="5" id="KW-0677">Repeat</keyword>
<name>A0AAW2YQY9_9EUKA</name>
<comment type="subcellular location">
    <subcellularLocation>
        <location evidence="1">Membrane</location>
        <topology evidence="1">Multi-pass membrane protein</topology>
    </subcellularLocation>
</comment>
<feature type="transmembrane region" description="Helical" evidence="11">
    <location>
        <begin position="137"/>
        <end position="160"/>
    </location>
</feature>
<dbReference type="FunFam" id="3.40.50.300:FF:000205">
    <property type="entry name" value="ABC transporter B family member 4"/>
    <property type="match status" value="1"/>
</dbReference>
<keyword evidence="9 11" id="KW-0472">Membrane</keyword>
<dbReference type="SUPFAM" id="SSF52540">
    <property type="entry name" value="P-loop containing nucleoside triphosphate hydrolases"/>
    <property type="match status" value="2"/>
</dbReference>
<evidence type="ECO:0000256" key="10">
    <source>
        <dbReference type="ARBA" id="ARBA00023180"/>
    </source>
</evidence>